<gene>
    <name evidence="2" type="ORF">F4Y08_00260</name>
</gene>
<name>A0A6B1DPK6_9CHLR</name>
<feature type="domain" description="Methyltransferase" evidence="1">
    <location>
        <begin position="44"/>
        <end position="141"/>
    </location>
</feature>
<comment type="caution">
    <text evidence="2">The sequence shown here is derived from an EMBL/GenBank/DDBJ whole genome shotgun (WGS) entry which is preliminary data.</text>
</comment>
<dbReference type="SUPFAM" id="SSF53335">
    <property type="entry name" value="S-adenosyl-L-methionine-dependent methyltransferases"/>
    <property type="match status" value="1"/>
</dbReference>
<dbReference type="CDD" id="cd02440">
    <property type="entry name" value="AdoMet_MTases"/>
    <property type="match status" value="1"/>
</dbReference>
<dbReference type="Pfam" id="PF13649">
    <property type="entry name" value="Methyltransf_25"/>
    <property type="match status" value="1"/>
</dbReference>
<keyword evidence="2" id="KW-0808">Transferase</keyword>
<reference evidence="2" key="1">
    <citation type="submission" date="2019-09" db="EMBL/GenBank/DDBJ databases">
        <title>Characterisation of the sponge microbiome using genome-centric metagenomics.</title>
        <authorList>
            <person name="Engelberts J.P."/>
            <person name="Robbins S.J."/>
            <person name="De Goeij J.M."/>
            <person name="Aranda M."/>
            <person name="Bell S.C."/>
            <person name="Webster N.S."/>
        </authorList>
    </citation>
    <scope>NUCLEOTIDE SEQUENCE</scope>
    <source>
        <strain evidence="2">SB0662_bin_9</strain>
    </source>
</reference>
<dbReference type="InterPro" id="IPR029063">
    <property type="entry name" value="SAM-dependent_MTases_sf"/>
</dbReference>
<dbReference type="InterPro" id="IPR041698">
    <property type="entry name" value="Methyltransf_25"/>
</dbReference>
<dbReference type="GO" id="GO:0032259">
    <property type="term" value="P:methylation"/>
    <property type="evidence" value="ECO:0007669"/>
    <property type="project" value="UniProtKB-KW"/>
</dbReference>
<dbReference type="PANTHER" id="PTHR43464">
    <property type="entry name" value="METHYLTRANSFERASE"/>
    <property type="match status" value="1"/>
</dbReference>
<dbReference type="EMBL" id="VXPY01000002">
    <property type="protein sequence ID" value="MYD88763.1"/>
    <property type="molecule type" value="Genomic_DNA"/>
</dbReference>
<dbReference type="PANTHER" id="PTHR43464:SF75">
    <property type="entry name" value="METHYLTRANSFERASE TYPE 11"/>
    <property type="match status" value="1"/>
</dbReference>
<sequence>MCNNREELLANLARFSPFYDWDYRNFRADIPLLKQLARDTGGPVLEAGCGTGRVLMELATEAHCTGIDICPEMLELARHNLATVPPAHQPLLLQADMADFRLMHPDFGLAVCASNSLMHLIGPEQQQSALSCLHGHLRADGLLVLDLFNPPVEQIVADDGALIQVDSWHGPDGIETTKWMSRTVDWVRQVQTTDILLSQVRPNGQHLETTVTFKLRFLWPHELELMLDAAGFDIVHLWGGYHREPLDDKADTVLCVARVR</sequence>
<proteinExistence type="predicted"/>
<evidence type="ECO:0000259" key="1">
    <source>
        <dbReference type="Pfam" id="PF13649"/>
    </source>
</evidence>
<dbReference type="AlphaFoldDB" id="A0A6B1DPK6"/>
<accession>A0A6B1DPK6</accession>
<keyword evidence="2" id="KW-0489">Methyltransferase</keyword>
<dbReference type="GO" id="GO:0008168">
    <property type="term" value="F:methyltransferase activity"/>
    <property type="evidence" value="ECO:0007669"/>
    <property type="project" value="UniProtKB-KW"/>
</dbReference>
<protein>
    <submittedName>
        <fullName evidence="2">Class I SAM-dependent methyltransferase</fullName>
    </submittedName>
</protein>
<dbReference type="Gene3D" id="3.40.50.150">
    <property type="entry name" value="Vaccinia Virus protein VP39"/>
    <property type="match status" value="1"/>
</dbReference>
<organism evidence="2">
    <name type="scientific">Caldilineaceae bacterium SB0662_bin_9</name>
    <dbReference type="NCBI Taxonomy" id="2605258"/>
    <lineage>
        <taxon>Bacteria</taxon>
        <taxon>Bacillati</taxon>
        <taxon>Chloroflexota</taxon>
        <taxon>Caldilineae</taxon>
        <taxon>Caldilineales</taxon>
        <taxon>Caldilineaceae</taxon>
    </lineage>
</organism>
<evidence type="ECO:0000313" key="2">
    <source>
        <dbReference type="EMBL" id="MYD88763.1"/>
    </source>
</evidence>